<organism evidence="1 2">
    <name type="scientific">Castilleja foliolosa</name>
    <dbReference type="NCBI Taxonomy" id="1961234"/>
    <lineage>
        <taxon>Eukaryota</taxon>
        <taxon>Viridiplantae</taxon>
        <taxon>Streptophyta</taxon>
        <taxon>Embryophyta</taxon>
        <taxon>Tracheophyta</taxon>
        <taxon>Spermatophyta</taxon>
        <taxon>Magnoliopsida</taxon>
        <taxon>eudicotyledons</taxon>
        <taxon>Gunneridae</taxon>
        <taxon>Pentapetalae</taxon>
        <taxon>asterids</taxon>
        <taxon>lamiids</taxon>
        <taxon>Lamiales</taxon>
        <taxon>Orobanchaceae</taxon>
        <taxon>Pedicularideae</taxon>
        <taxon>Castillejinae</taxon>
        <taxon>Castilleja</taxon>
    </lineage>
</organism>
<dbReference type="EMBL" id="JAVIJP010000034">
    <property type="protein sequence ID" value="KAL3629167.1"/>
    <property type="molecule type" value="Genomic_DNA"/>
</dbReference>
<keyword evidence="2" id="KW-1185">Reference proteome</keyword>
<dbReference type="Proteomes" id="UP001632038">
    <property type="component" value="Unassembled WGS sequence"/>
</dbReference>
<name>A0ABD3CI57_9LAMI</name>
<accession>A0ABD3CI57</accession>
<comment type="caution">
    <text evidence="1">The sequence shown here is derived from an EMBL/GenBank/DDBJ whole genome shotgun (WGS) entry which is preliminary data.</text>
</comment>
<dbReference type="AlphaFoldDB" id="A0ABD3CI57"/>
<proteinExistence type="predicted"/>
<gene>
    <name evidence="1" type="ORF">CASFOL_026389</name>
</gene>
<sequence>MTILPFPFRTTQAHGLSHFALYIFTTLNPTLSKNPNLSTKNPRSADFKFLRRTRIIFEDWKKENEESAIEYNDVDIQFEEQWLCRRNERNDLVILSSFKEFLSKTQDLKLQNQSNSNGLKAVTL</sequence>
<reference evidence="2" key="1">
    <citation type="journal article" date="2024" name="IScience">
        <title>Strigolactones Initiate the Formation of Haustorium-like Structures in Castilleja.</title>
        <authorList>
            <person name="Buerger M."/>
            <person name="Peterson D."/>
            <person name="Chory J."/>
        </authorList>
    </citation>
    <scope>NUCLEOTIDE SEQUENCE [LARGE SCALE GENOMIC DNA]</scope>
</reference>
<protein>
    <submittedName>
        <fullName evidence="1">Uncharacterized protein</fullName>
    </submittedName>
</protein>
<evidence type="ECO:0000313" key="1">
    <source>
        <dbReference type="EMBL" id="KAL3629167.1"/>
    </source>
</evidence>
<evidence type="ECO:0000313" key="2">
    <source>
        <dbReference type="Proteomes" id="UP001632038"/>
    </source>
</evidence>